<evidence type="ECO:0000256" key="3">
    <source>
        <dbReference type="ARBA" id="ARBA00022617"/>
    </source>
</evidence>
<evidence type="ECO:0000313" key="10">
    <source>
        <dbReference type="EMBL" id="KNG87261.1"/>
    </source>
</evidence>
<evidence type="ECO:0000259" key="9">
    <source>
        <dbReference type="PROSITE" id="PS51405"/>
    </source>
</evidence>
<evidence type="ECO:0000256" key="1">
    <source>
        <dbReference type="ARBA" id="ARBA00001970"/>
    </source>
</evidence>
<dbReference type="Proteomes" id="UP000037505">
    <property type="component" value="Unassembled WGS sequence"/>
</dbReference>
<dbReference type="Gene3D" id="1.10.489.10">
    <property type="entry name" value="Chloroperoxidase-like"/>
    <property type="match status" value="1"/>
</dbReference>
<dbReference type="RefSeq" id="XP_015408184.1">
    <property type="nucleotide sequence ID" value="XM_015548825.1"/>
</dbReference>
<proteinExistence type="inferred from homology"/>
<dbReference type="InterPro" id="IPR000028">
    <property type="entry name" value="Chloroperoxidase"/>
</dbReference>
<reference evidence="10 11" key="1">
    <citation type="submission" date="2014-06" db="EMBL/GenBank/DDBJ databases">
        <title>The Genome of the Aflatoxigenic Filamentous Fungus Aspergillus nomius.</title>
        <authorList>
            <person name="Moore M.G."/>
            <person name="Shannon B.M."/>
            <person name="Brian M.M."/>
        </authorList>
    </citation>
    <scope>NUCLEOTIDE SEQUENCE [LARGE SCALE GENOMIC DNA]</scope>
    <source>
        <strain evidence="10 11">NRRL 13137</strain>
    </source>
</reference>
<feature type="region of interest" description="Disordered" evidence="8">
    <location>
        <begin position="411"/>
        <end position="432"/>
    </location>
</feature>
<evidence type="ECO:0000256" key="5">
    <source>
        <dbReference type="ARBA" id="ARBA00023002"/>
    </source>
</evidence>
<dbReference type="GeneID" id="26805372"/>
<dbReference type="EMBL" id="JNOM01000087">
    <property type="protein sequence ID" value="KNG87261.1"/>
    <property type="molecule type" value="Genomic_DNA"/>
</dbReference>
<evidence type="ECO:0000256" key="8">
    <source>
        <dbReference type="SAM" id="MobiDB-lite"/>
    </source>
</evidence>
<keyword evidence="4" id="KW-0479">Metal-binding</keyword>
<sequence>MQYQVKAAVHKRLLVDSMTSPIDITGDHAFQPPDFEKGDQRGPCPGLNALANHGYIPRSGVVSFTNVVAAINEVYGMGIDLATILGVMGTVWTGNPLSLDPSFSIGGRDTGVNNLLGNLDGLLGDPQGLIGSHNFIESDSSNTRDDLYTTGNNHALNMSKFMEWYDMSMDGTFSMDLMAKRAKIRMDQTKQTNPEFYYGPVTGLIARNAGYLFPARLFRNHSQVNPEGVLTKEIVRNFFAIYGEEGNFTYREGWERIPENWYKTPVDYGLVQLNLDTLDWLLKYPELGSIGGNTGTVNSFTGIDLSDATGGVLNLSTLLKENNLLCFAFEVLKFLSPNALAGLYKTLSIPLDLISDAISTPLLNFSCPAFEDMQMGGKPFWEAIQNDFPGLPKVVAHFDCAHNEGDFFNGGASRSRAGRSSPSVYSSSSSRRARPRSGFVQKVVHIIKRLLRDIYKYAREHPMKVLVLLLIPLLTSGVLQKLFAMIGIRLPKNIFGGQGGQSREGGKNGIMENLSSFMNVAKMIM</sequence>
<dbReference type="PROSITE" id="PS51405">
    <property type="entry name" value="HEME_HALOPEROXIDASE"/>
    <property type="match status" value="1"/>
</dbReference>
<comment type="cofactor">
    <cofactor evidence="1">
        <name>heme b</name>
        <dbReference type="ChEBI" id="CHEBI:60344"/>
    </cofactor>
</comment>
<dbReference type="STRING" id="1509407.A0A0L1J615"/>
<keyword evidence="11" id="KW-1185">Reference proteome</keyword>
<dbReference type="PANTHER" id="PTHR33577:SF16">
    <property type="entry name" value="HEME HALOPEROXIDASE FAMILY PROFILE DOMAIN-CONTAINING PROTEIN"/>
    <property type="match status" value="1"/>
</dbReference>
<dbReference type="GO" id="GO:0004601">
    <property type="term" value="F:peroxidase activity"/>
    <property type="evidence" value="ECO:0007669"/>
    <property type="project" value="UniProtKB-KW"/>
</dbReference>
<dbReference type="AlphaFoldDB" id="A0A0L1J615"/>
<evidence type="ECO:0000256" key="6">
    <source>
        <dbReference type="ARBA" id="ARBA00023004"/>
    </source>
</evidence>
<dbReference type="GO" id="GO:0046872">
    <property type="term" value="F:metal ion binding"/>
    <property type="evidence" value="ECO:0007669"/>
    <property type="project" value="UniProtKB-KW"/>
</dbReference>
<keyword evidence="6" id="KW-0408">Iron</keyword>
<evidence type="ECO:0000256" key="2">
    <source>
        <dbReference type="ARBA" id="ARBA00022559"/>
    </source>
</evidence>
<dbReference type="OrthoDB" id="407298at2759"/>
<comment type="caution">
    <text evidence="10">The sequence shown here is derived from an EMBL/GenBank/DDBJ whole genome shotgun (WGS) entry which is preliminary data.</text>
</comment>
<comment type="similarity">
    <text evidence="7">Belongs to the chloroperoxidase family.</text>
</comment>
<evidence type="ECO:0000256" key="4">
    <source>
        <dbReference type="ARBA" id="ARBA00022723"/>
    </source>
</evidence>
<keyword evidence="2" id="KW-0575">Peroxidase</keyword>
<organism evidence="10 11">
    <name type="scientific">Aspergillus nomiae NRRL (strain ATCC 15546 / NRRL 13137 / CBS 260.88 / M93)</name>
    <dbReference type="NCBI Taxonomy" id="1509407"/>
    <lineage>
        <taxon>Eukaryota</taxon>
        <taxon>Fungi</taxon>
        <taxon>Dikarya</taxon>
        <taxon>Ascomycota</taxon>
        <taxon>Pezizomycotina</taxon>
        <taxon>Eurotiomycetes</taxon>
        <taxon>Eurotiomycetidae</taxon>
        <taxon>Eurotiales</taxon>
        <taxon>Aspergillaceae</taxon>
        <taxon>Aspergillus</taxon>
        <taxon>Aspergillus subgen. Circumdati</taxon>
    </lineage>
</organism>
<protein>
    <submittedName>
        <fullName evidence="10">Oxidase</fullName>
    </submittedName>
</protein>
<evidence type="ECO:0000256" key="7">
    <source>
        <dbReference type="ARBA" id="ARBA00025795"/>
    </source>
</evidence>
<feature type="domain" description="Heme haloperoxidase family profile" evidence="9">
    <location>
        <begin position="26"/>
        <end position="275"/>
    </location>
</feature>
<dbReference type="SUPFAM" id="SSF47571">
    <property type="entry name" value="Cloroperoxidase"/>
    <property type="match status" value="1"/>
</dbReference>
<gene>
    <name evidence="10" type="ORF">ANOM_003568</name>
</gene>
<dbReference type="PANTHER" id="PTHR33577">
    <property type="entry name" value="STERIGMATOCYSTIN BIOSYNTHESIS PEROXIDASE STCC-RELATED"/>
    <property type="match status" value="1"/>
</dbReference>
<accession>A0A0L1J615</accession>
<name>A0A0L1J615_ASPN3</name>
<dbReference type="Pfam" id="PF01328">
    <property type="entry name" value="Peroxidase_2"/>
    <property type="match status" value="1"/>
</dbReference>
<keyword evidence="3" id="KW-0349">Heme</keyword>
<evidence type="ECO:0000313" key="11">
    <source>
        <dbReference type="Proteomes" id="UP000037505"/>
    </source>
</evidence>
<feature type="compositionally biased region" description="Low complexity" evidence="8">
    <location>
        <begin position="411"/>
        <end position="430"/>
    </location>
</feature>
<keyword evidence="5" id="KW-0560">Oxidoreductase</keyword>
<dbReference type="InterPro" id="IPR036851">
    <property type="entry name" value="Chloroperoxidase-like_sf"/>
</dbReference>